<dbReference type="GO" id="GO:0008893">
    <property type="term" value="F:guanosine-3',5'-bis(diphosphate) 3'-diphosphatase activity"/>
    <property type="evidence" value="ECO:0007669"/>
    <property type="project" value="TreeGrafter"/>
</dbReference>
<dbReference type="InterPro" id="IPR000086">
    <property type="entry name" value="NUDIX_hydrolase_dom"/>
</dbReference>
<dbReference type="GO" id="GO:0034432">
    <property type="term" value="F:bis(5'-adenosyl)-pentaphosphatase activity"/>
    <property type="evidence" value="ECO:0007669"/>
    <property type="project" value="TreeGrafter"/>
</dbReference>
<dbReference type="Pfam" id="PF00293">
    <property type="entry name" value="NUDIX"/>
    <property type="match status" value="1"/>
</dbReference>
<evidence type="ECO:0000256" key="1">
    <source>
        <dbReference type="ARBA" id="ARBA00001946"/>
    </source>
</evidence>
<dbReference type="PROSITE" id="PS51462">
    <property type="entry name" value="NUDIX"/>
    <property type="match status" value="1"/>
</dbReference>
<dbReference type="SUPFAM" id="SSF55811">
    <property type="entry name" value="Nudix"/>
    <property type="match status" value="1"/>
</dbReference>
<proteinExistence type="inferred from homology"/>
<dbReference type="InterPro" id="IPR022927">
    <property type="entry name" value="RppH"/>
</dbReference>
<dbReference type="PANTHER" id="PTHR11839">
    <property type="entry name" value="UDP/ADP-SUGAR PYROPHOSPHATASE"/>
    <property type="match status" value="1"/>
</dbReference>
<evidence type="ECO:0000256" key="2">
    <source>
        <dbReference type="ARBA" id="ARBA00022801"/>
    </source>
</evidence>
<dbReference type="PROSITE" id="PS00893">
    <property type="entry name" value="NUDIX_BOX"/>
    <property type="match status" value="1"/>
</dbReference>
<sequence>MNNTILTHDPFYRLGVGMMIVNYSGKVLICQRADMSKTNYAEAWQMPQGGIDFGEDPYAAALRELKEEIGTCHVSLIAETKDWLSYDFPEPLAKTLWGGRFVGQKQKWFLFRYEGYESDINLNTPHPEFIDFKWVESYELPDLIVDFKKDLYRNIVHYFTPILQSIKNQFLSK</sequence>
<evidence type="ECO:0000256" key="3">
    <source>
        <dbReference type="HAMAP-Rule" id="MF_00298"/>
    </source>
</evidence>
<dbReference type="GO" id="GO:0006753">
    <property type="term" value="P:nucleoside phosphate metabolic process"/>
    <property type="evidence" value="ECO:0007669"/>
    <property type="project" value="TreeGrafter"/>
</dbReference>
<dbReference type="HAMAP" id="MF_00298">
    <property type="entry name" value="Nudix_RppH"/>
    <property type="match status" value="1"/>
</dbReference>
<dbReference type="PANTHER" id="PTHR11839:SF22">
    <property type="entry name" value="NUDIX HYDROLASE 26, CHLOROPLASTIC"/>
    <property type="match status" value="1"/>
</dbReference>
<dbReference type="EMBL" id="CP008941">
    <property type="protein sequence ID" value="AIK95957.1"/>
    <property type="molecule type" value="Genomic_DNA"/>
</dbReference>
<organism evidence="5 6">
    <name type="scientific">Candidatus Odyssella acanthamoebae</name>
    <dbReference type="NCBI Taxonomy" id="91604"/>
    <lineage>
        <taxon>Bacteria</taxon>
        <taxon>Pseudomonadati</taxon>
        <taxon>Pseudomonadota</taxon>
        <taxon>Alphaproteobacteria</taxon>
        <taxon>Holosporales</taxon>
        <taxon>Candidatus Paracaedibacteraceae</taxon>
        <taxon>Candidatus Odyssella</taxon>
    </lineage>
</organism>
<dbReference type="KEGG" id="paca:ID47_03200"/>
<dbReference type="HOGENOM" id="CLU_087195_3_0_5"/>
<comment type="cofactor">
    <cofactor evidence="3">
        <name>a divalent metal cation</name>
        <dbReference type="ChEBI" id="CHEBI:60240"/>
    </cofactor>
</comment>
<dbReference type="STRING" id="91604.ID47_03200"/>
<feature type="short sequence motif" description="Nudix box" evidence="3">
    <location>
        <begin position="49"/>
        <end position="70"/>
    </location>
</feature>
<comment type="similarity">
    <text evidence="3">Belongs to the Nudix hydrolase family. RppH subfamily.</text>
</comment>
<dbReference type="InterPro" id="IPR015797">
    <property type="entry name" value="NUDIX_hydrolase-like_dom_sf"/>
</dbReference>
<dbReference type="Proteomes" id="UP000028926">
    <property type="component" value="Chromosome"/>
</dbReference>
<comment type="function">
    <text evidence="3">Accelerates the degradation of transcripts by removing pyrophosphate from the 5'-end of triphosphorylated RNA, leading to a more labile monophosphorylated state that can stimulate subsequent ribonuclease cleavage.</text>
</comment>
<dbReference type="EC" id="3.6.1.-" evidence="3"/>
<name>A0A077AS12_9PROT</name>
<dbReference type="GO" id="GO:0019693">
    <property type="term" value="P:ribose phosphate metabolic process"/>
    <property type="evidence" value="ECO:0007669"/>
    <property type="project" value="TreeGrafter"/>
</dbReference>
<evidence type="ECO:0000259" key="4">
    <source>
        <dbReference type="PROSITE" id="PS51462"/>
    </source>
</evidence>
<accession>A0A077AS12</accession>
<keyword evidence="6" id="KW-1185">Reference proteome</keyword>
<dbReference type="AlphaFoldDB" id="A0A077AS12"/>
<evidence type="ECO:0000313" key="6">
    <source>
        <dbReference type="Proteomes" id="UP000028926"/>
    </source>
</evidence>
<feature type="domain" description="Nudix hydrolase" evidence="4">
    <location>
        <begin position="11"/>
        <end position="157"/>
    </location>
</feature>
<keyword evidence="2 3" id="KW-0378">Hydrolase</keyword>
<dbReference type="CDD" id="cd03671">
    <property type="entry name" value="NUDIX_Ap4A_hydrolase_plant_like"/>
    <property type="match status" value="1"/>
</dbReference>
<gene>
    <name evidence="3" type="primary">rppH</name>
    <name evidence="3" type="synonym">nudH</name>
    <name evidence="5" type="ORF">ID47_03200</name>
</gene>
<reference evidence="5 6" key="1">
    <citation type="submission" date="2014-07" db="EMBL/GenBank/DDBJ databases">
        <title>Comparative genomic insights into amoeba endosymbionts belonging to the families of Holosporaceae and Candidatus Midichloriaceae within Rickettsiales.</title>
        <authorList>
            <person name="Wang Z."/>
            <person name="Wu M."/>
        </authorList>
    </citation>
    <scope>NUCLEOTIDE SEQUENCE [LARGE SCALE GENOMIC DNA]</scope>
    <source>
        <strain evidence="5">PRA3</strain>
    </source>
</reference>
<evidence type="ECO:0000313" key="5">
    <source>
        <dbReference type="EMBL" id="AIK95957.1"/>
    </source>
</evidence>
<dbReference type="Gene3D" id="3.90.79.10">
    <property type="entry name" value="Nucleoside Triphosphate Pyrophosphohydrolase"/>
    <property type="match status" value="1"/>
</dbReference>
<dbReference type="InterPro" id="IPR020084">
    <property type="entry name" value="NUDIX_hydrolase_CS"/>
</dbReference>
<dbReference type="NCBIfam" id="NF001936">
    <property type="entry name" value="PRK00714.1-3"/>
    <property type="match status" value="1"/>
</dbReference>
<comment type="cofactor">
    <cofactor evidence="1">
        <name>Mg(2+)</name>
        <dbReference type="ChEBI" id="CHEBI:18420"/>
    </cofactor>
</comment>
<dbReference type="NCBIfam" id="NF001938">
    <property type="entry name" value="PRK00714.1-5"/>
    <property type="match status" value="1"/>
</dbReference>
<protein>
    <recommendedName>
        <fullName evidence="3">RNA pyrophosphohydrolase</fullName>
        <ecNumber evidence="3">3.6.1.-</ecNumber>
    </recommendedName>
    <alternativeName>
        <fullName evidence="3">(Di)nucleoside polyphosphate hydrolase</fullName>
    </alternativeName>
</protein>
<dbReference type="eggNOG" id="COG1051">
    <property type="taxonomic scope" value="Bacteria"/>
</dbReference>